<gene>
    <name evidence="2" type="ORF">CHGG_06924</name>
</gene>
<dbReference type="RefSeq" id="XP_001224580.1">
    <property type="nucleotide sequence ID" value="XM_001224579.1"/>
</dbReference>
<dbReference type="VEuPathDB" id="FungiDB:CHGG_06924"/>
<dbReference type="OrthoDB" id="4587136at2759"/>
<sequence length="145" mass="14518">MKAQNLVLAAIASYAGVGEAAVCWTNGFNLLMGGQPWGAGCNQPPVNPAPPPPPACVPTTTTTTFTTTTTITAYTINPAVAAAATGACMALNPPRNTPLFDSGGNPGLAASPSTPGVYRYARGRNGTTGCLGRDASIFSTSGPFA</sequence>
<dbReference type="Proteomes" id="UP000001056">
    <property type="component" value="Unassembled WGS sequence"/>
</dbReference>
<keyword evidence="1" id="KW-0732">Signal</keyword>
<accession>Q2GYN0</accession>
<dbReference type="InParanoid" id="Q2GYN0"/>
<evidence type="ECO:0000313" key="2">
    <source>
        <dbReference type="EMBL" id="EAQ85671.1"/>
    </source>
</evidence>
<dbReference type="GeneID" id="4393744"/>
<feature type="signal peptide" evidence="1">
    <location>
        <begin position="1"/>
        <end position="20"/>
    </location>
</feature>
<protein>
    <submittedName>
        <fullName evidence="2">Uncharacterized protein</fullName>
    </submittedName>
</protein>
<keyword evidence="3" id="KW-1185">Reference proteome</keyword>
<name>Q2GYN0_CHAGB</name>
<reference evidence="3" key="1">
    <citation type="journal article" date="2015" name="Genome Announc.">
        <title>Draft genome sequence of the cellulolytic fungus Chaetomium globosum.</title>
        <authorList>
            <person name="Cuomo C.A."/>
            <person name="Untereiner W.A."/>
            <person name="Ma L.-J."/>
            <person name="Grabherr M."/>
            <person name="Birren B.W."/>
        </authorList>
    </citation>
    <scope>NUCLEOTIDE SEQUENCE [LARGE SCALE GENOMIC DNA]</scope>
    <source>
        <strain evidence="3">ATCC 6205 / CBS 148.51 / DSM 1962 / NBRC 6347 / NRRL 1970</strain>
    </source>
</reference>
<dbReference type="HOGENOM" id="CLU_1786626_0_0_1"/>
<evidence type="ECO:0000313" key="3">
    <source>
        <dbReference type="Proteomes" id="UP000001056"/>
    </source>
</evidence>
<feature type="chain" id="PRO_5004208582" evidence="1">
    <location>
        <begin position="21"/>
        <end position="145"/>
    </location>
</feature>
<evidence type="ECO:0000256" key="1">
    <source>
        <dbReference type="SAM" id="SignalP"/>
    </source>
</evidence>
<proteinExistence type="predicted"/>
<dbReference type="EMBL" id="CH408033">
    <property type="protein sequence ID" value="EAQ85671.1"/>
    <property type="molecule type" value="Genomic_DNA"/>
</dbReference>
<organism evidence="2 3">
    <name type="scientific">Chaetomium globosum (strain ATCC 6205 / CBS 148.51 / DSM 1962 / NBRC 6347 / NRRL 1970)</name>
    <name type="common">Soil fungus</name>
    <dbReference type="NCBI Taxonomy" id="306901"/>
    <lineage>
        <taxon>Eukaryota</taxon>
        <taxon>Fungi</taxon>
        <taxon>Dikarya</taxon>
        <taxon>Ascomycota</taxon>
        <taxon>Pezizomycotina</taxon>
        <taxon>Sordariomycetes</taxon>
        <taxon>Sordariomycetidae</taxon>
        <taxon>Sordariales</taxon>
        <taxon>Chaetomiaceae</taxon>
        <taxon>Chaetomium</taxon>
    </lineage>
</organism>
<dbReference type="AlphaFoldDB" id="Q2GYN0"/>